<dbReference type="PANTHER" id="PTHR30006:SF25">
    <property type="entry name" value="PHOSPHOGLYCERATE TRANSPORT REGULATORY PROTEIN PGTC"/>
    <property type="match status" value="1"/>
</dbReference>
<dbReference type="EMBL" id="CP165734">
    <property type="protein sequence ID" value="XDV57744.1"/>
    <property type="molecule type" value="Genomic_DNA"/>
</dbReference>
<dbReference type="InterPro" id="IPR006061">
    <property type="entry name" value="SBP_1_CS"/>
</dbReference>
<keyword evidence="3 4" id="KW-0732">Signal</keyword>
<sequence length="369" mass="40304">MKATKALVLCVGILLAWPAMSEQAQVSPPDGQASTSAGAREQLNIVSTTQDADVADLLADFRARHPDIEIVHTKINSNDIYNQIVDPSSSSAAPGDIIWSSAMDLQIKLVNDGYAQTYVSKEIAHIPDWAIWKNEAYAITAEPIVIVYNKKLVAESDVPRTRADLKSLLSRKPDTYRGKIASYDPEQSGTGFLFITRDAQITRTTWDMIRAFGGAGIKLYSTTGTVLDRISSGEHLIAYNMIGSYAIERAKEDASIGIVFPADYITLMSRIAFIPVTARHPESAKLFLDYLLSERGQKFLLGRSVGPVRLGLGADGVIPADRIDAVKPIHIGPELLTYLDQSKRASFLKRVAPRIAGSIEIQGLGFQTK</sequence>
<reference evidence="5" key="1">
    <citation type="submission" date="2024-08" db="EMBL/GenBank/DDBJ databases">
        <authorList>
            <person name="Chaddad Z."/>
            <person name="Lamrabet M."/>
            <person name="Bouhnik O."/>
            <person name="Alami S."/>
            <person name="Wipf D."/>
            <person name="Courty P.E."/>
            <person name="Missbah El Idrissi M."/>
        </authorList>
    </citation>
    <scope>NUCLEOTIDE SEQUENCE</scope>
    <source>
        <strain evidence="5">LLZ17</strain>
    </source>
</reference>
<evidence type="ECO:0000256" key="3">
    <source>
        <dbReference type="ARBA" id="ARBA00022729"/>
    </source>
</evidence>
<accession>A0AB39XKT7</accession>
<gene>
    <name evidence="5" type="ORF">AB8Z38_35470</name>
</gene>
<dbReference type="AlphaFoldDB" id="A0AB39XKT7"/>
<dbReference type="Pfam" id="PF13531">
    <property type="entry name" value="SBP_bac_11"/>
    <property type="match status" value="1"/>
</dbReference>
<evidence type="ECO:0000256" key="1">
    <source>
        <dbReference type="ARBA" id="ARBA00008520"/>
    </source>
</evidence>
<name>A0AB39XKT7_9BRAD</name>
<evidence type="ECO:0000256" key="2">
    <source>
        <dbReference type="ARBA" id="ARBA00022448"/>
    </source>
</evidence>
<proteinExistence type="inferred from homology"/>
<dbReference type="PANTHER" id="PTHR30006">
    <property type="entry name" value="THIAMINE-BINDING PERIPLASMIC PROTEIN-RELATED"/>
    <property type="match status" value="1"/>
</dbReference>
<organism evidence="5">
    <name type="scientific">Bradyrhizobium sp. LLZ17</name>
    <dbReference type="NCBI Taxonomy" id="3239388"/>
    <lineage>
        <taxon>Bacteria</taxon>
        <taxon>Pseudomonadati</taxon>
        <taxon>Pseudomonadota</taxon>
        <taxon>Alphaproteobacteria</taxon>
        <taxon>Hyphomicrobiales</taxon>
        <taxon>Nitrobacteraceae</taxon>
        <taxon>Bradyrhizobium</taxon>
    </lineage>
</organism>
<keyword evidence="2" id="KW-0813">Transport</keyword>
<feature type="signal peptide" evidence="4">
    <location>
        <begin position="1"/>
        <end position="21"/>
    </location>
</feature>
<dbReference type="Gene3D" id="3.40.190.10">
    <property type="entry name" value="Periplasmic binding protein-like II"/>
    <property type="match status" value="2"/>
</dbReference>
<evidence type="ECO:0000313" key="5">
    <source>
        <dbReference type="EMBL" id="XDV57744.1"/>
    </source>
</evidence>
<dbReference type="PROSITE" id="PS01037">
    <property type="entry name" value="SBP_BACTERIAL_1"/>
    <property type="match status" value="1"/>
</dbReference>
<dbReference type="GO" id="GO:0030288">
    <property type="term" value="C:outer membrane-bounded periplasmic space"/>
    <property type="evidence" value="ECO:0007669"/>
    <property type="project" value="TreeGrafter"/>
</dbReference>
<dbReference type="GO" id="GO:0055085">
    <property type="term" value="P:transmembrane transport"/>
    <property type="evidence" value="ECO:0007669"/>
    <property type="project" value="InterPro"/>
</dbReference>
<dbReference type="SUPFAM" id="SSF53850">
    <property type="entry name" value="Periplasmic binding protein-like II"/>
    <property type="match status" value="1"/>
</dbReference>
<evidence type="ECO:0000256" key="4">
    <source>
        <dbReference type="SAM" id="SignalP"/>
    </source>
</evidence>
<comment type="similarity">
    <text evidence="1">Belongs to the bacterial solute-binding protein 1 family.</text>
</comment>
<protein>
    <submittedName>
        <fullName evidence="5">ABC transporter substrate-binding protein</fullName>
    </submittedName>
</protein>
<dbReference type="RefSeq" id="WP_369722173.1">
    <property type="nucleotide sequence ID" value="NZ_CP165734.1"/>
</dbReference>
<feature type="chain" id="PRO_5044297404" evidence="4">
    <location>
        <begin position="22"/>
        <end position="369"/>
    </location>
</feature>